<dbReference type="OMA" id="IAMDCYR"/>
<protein>
    <recommendedName>
        <fullName evidence="5">Non-specific lipid-transfer protein 13-like</fullName>
    </recommendedName>
</protein>
<organism evidence="3 4">
    <name type="scientific">Capsicum annuum</name>
    <name type="common">Capsicum pepper</name>
    <dbReference type="NCBI Taxonomy" id="4072"/>
    <lineage>
        <taxon>Eukaryota</taxon>
        <taxon>Viridiplantae</taxon>
        <taxon>Streptophyta</taxon>
        <taxon>Embryophyta</taxon>
        <taxon>Tracheophyta</taxon>
        <taxon>Spermatophyta</taxon>
        <taxon>Magnoliopsida</taxon>
        <taxon>eudicotyledons</taxon>
        <taxon>Gunneridae</taxon>
        <taxon>Pentapetalae</taxon>
        <taxon>asterids</taxon>
        <taxon>lamiids</taxon>
        <taxon>Solanales</taxon>
        <taxon>Solanaceae</taxon>
        <taxon>Solanoideae</taxon>
        <taxon>Capsiceae</taxon>
        <taxon>Capsicum</taxon>
    </lineage>
</organism>
<dbReference type="EMBL" id="AYRZ02000007">
    <property type="protein sequence ID" value="PHT76676.1"/>
    <property type="molecule type" value="Genomic_DNA"/>
</dbReference>
<evidence type="ECO:0000313" key="4">
    <source>
        <dbReference type="Proteomes" id="UP000222542"/>
    </source>
</evidence>
<name>A0A2G2Z3V4_CAPAN</name>
<dbReference type="SUPFAM" id="SSF47699">
    <property type="entry name" value="Bifunctional inhibitor/lipid-transfer protein/seed storage 2S albumin"/>
    <property type="match status" value="1"/>
</dbReference>
<dbReference type="InterPro" id="IPR036312">
    <property type="entry name" value="Bifun_inhib/LTP/seed_sf"/>
</dbReference>
<dbReference type="STRING" id="4072.A0A2G2Z3V4"/>
<keyword evidence="4" id="KW-1185">Reference proteome</keyword>
<evidence type="ECO:0000256" key="1">
    <source>
        <dbReference type="ARBA" id="ARBA00009748"/>
    </source>
</evidence>
<gene>
    <name evidence="3" type="ORF">T459_20198</name>
</gene>
<feature type="signal peptide" evidence="2">
    <location>
        <begin position="1"/>
        <end position="22"/>
    </location>
</feature>
<accession>A0A2G2Z3V4</accession>
<keyword evidence="2" id="KW-0732">Signal</keyword>
<dbReference type="GO" id="GO:0006869">
    <property type="term" value="P:lipid transport"/>
    <property type="evidence" value="ECO:0007669"/>
    <property type="project" value="InterPro"/>
</dbReference>
<dbReference type="Gene3D" id="1.10.110.10">
    <property type="entry name" value="Plant lipid-transfer and hydrophobic proteins"/>
    <property type="match status" value="1"/>
</dbReference>
<evidence type="ECO:0000256" key="2">
    <source>
        <dbReference type="SAM" id="SignalP"/>
    </source>
</evidence>
<reference evidence="3 4" key="2">
    <citation type="journal article" date="2017" name="Genome Biol.">
        <title>New reference genome sequences of hot pepper reveal the massive evolution of plant disease-resistance genes by retroduplication.</title>
        <authorList>
            <person name="Kim S."/>
            <person name="Park J."/>
            <person name="Yeom S.I."/>
            <person name="Kim Y.M."/>
            <person name="Seo E."/>
            <person name="Kim K.T."/>
            <person name="Kim M.S."/>
            <person name="Lee J.M."/>
            <person name="Cheong K."/>
            <person name="Shin H.S."/>
            <person name="Kim S.B."/>
            <person name="Han K."/>
            <person name="Lee J."/>
            <person name="Park M."/>
            <person name="Lee H.A."/>
            <person name="Lee H.Y."/>
            <person name="Lee Y."/>
            <person name="Oh S."/>
            <person name="Lee J.H."/>
            <person name="Choi E."/>
            <person name="Choi E."/>
            <person name="Lee S.E."/>
            <person name="Jeon J."/>
            <person name="Kim H."/>
            <person name="Choi G."/>
            <person name="Song H."/>
            <person name="Lee J."/>
            <person name="Lee S.C."/>
            <person name="Kwon J.K."/>
            <person name="Lee H.Y."/>
            <person name="Koo N."/>
            <person name="Hong Y."/>
            <person name="Kim R.W."/>
            <person name="Kang W.H."/>
            <person name="Huh J.H."/>
            <person name="Kang B.C."/>
            <person name="Yang T.J."/>
            <person name="Lee Y.H."/>
            <person name="Bennetzen J.L."/>
            <person name="Choi D."/>
        </authorList>
    </citation>
    <scope>NUCLEOTIDE SEQUENCE [LARGE SCALE GENOMIC DNA]</scope>
    <source>
        <strain evidence="4">cv. CM334</strain>
    </source>
</reference>
<dbReference type="SMR" id="A0A2G2Z3V4"/>
<dbReference type="AlphaFoldDB" id="A0A2G2Z3V4"/>
<feature type="chain" id="PRO_5013908427" description="Non-specific lipid-transfer protein 13-like" evidence="2">
    <location>
        <begin position="23"/>
        <end position="130"/>
    </location>
</feature>
<reference evidence="3 4" key="1">
    <citation type="journal article" date="2014" name="Nat. Genet.">
        <title>Genome sequence of the hot pepper provides insights into the evolution of pungency in Capsicum species.</title>
        <authorList>
            <person name="Kim S."/>
            <person name="Park M."/>
            <person name="Yeom S.I."/>
            <person name="Kim Y.M."/>
            <person name="Lee J.M."/>
            <person name="Lee H.A."/>
            <person name="Seo E."/>
            <person name="Choi J."/>
            <person name="Cheong K."/>
            <person name="Kim K.T."/>
            <person name="Jung K."/>
            <person name="Lee G.W."/>
            <person name="Oh S.K."/>
            <person name="Bae C."/>
            <person name="Kim S.B."/>
            <person name="Lee H.Y."/>
            <person name="Kim S.Y."/>
            <person name="Kim M.S."/>
            <person name="Kang B.C."/>
            <person name="Jo Y.D."/>
            <person name="Yang H.B."/>
            <person name="Jeong H.J."/>
            <person name="Kang W.H."/>
            <person name="Kwon J.K."/>
            <person name="Shin C."/>
            <person name="Lim J.Y."/>
            <person name="Park J.H."/>
            <person name="Huh J.H."/>
            <person name="Kim J.S."/>
            <person name="Kim B.D."/>
            <person name="Cohen O."/>
            <person name="Paran I."/>
            <person name="Suh M.C."/>
            <person name="Lee S.B."/>
            <person name="Kim Y.K."/>
            <person name="Shin Y."/>
            <person name="Noh S.J."/>
            <person name="Park J."/>
            <person name="Seo Y.S."/>
            <person name="Kwon S.Y."/>
            <person name="Kim H.A."/>
            <person name="Park J.M."/>
            <person name="Kim H.J."/>
            <person name="Choi S.B."/>
            <person name="Bosland P.W."/>
            <person name="Reeves G."/>
            <person name="Jo S.H."/>
            <person name="Lee B.W."/>
            <person name="Cho H.T."/>
            <person name="Choi H.S."/>
            <person name="Lee M.S."/>
            <person name="Yu Y."/>
            <person name="Do Choi Y."/>
            <person name="Park B.S."/>
            <person name="van Deynze A."/>
            <person name="Ashrafi H."/>
            <person name="Hill T."/>
            <person name="Kim W.T."/>
            <person name="Pai H.S."/>
            <person name="Ahn H.K."/>
            <person name="Yeam I."/>
            <person name="Giovannoni J.J."/>
            <person name="Rose J.K."/>
            <person name="Sorensen I."/>
            <person name="Lee S.J."/>
            <person name="Kim R.W."/>
            <person name="Choi I.Y."/>
            <person name="Choi B.S."/>
            <person name="Lim J.S."/>
            <person name="Lee Y.H."/>
            <person name="Choi D."/>
        </authorList>
    </citation>
    <scope>NUCLEOTIDE SEQUENCE [LARGE SCALE GENOMIC DNA]</scope>
    <source>
        <strain evidence="4">cv. CM334</strain>
    </source>
</reference>
<sequence>MAAKTNLLFFVIIVLIIHPCFTSKIHYEDEVCYEVADCFAYCEDYVDGIAPNPASDCCGALLSLNGRVKYVKHGVRRYCQCIENFSNSHYHPPYLQSRIKDLYRICNFHLSFPISERMDCSKYVLISLLI</sequence>
<dbReference type="Proteomes" id="UP000222542">
    <property type="component" value="Unassembled WGS sequence"/>
</dbReference>
<evidence type="ECO:0008006" key="5">
    <source>
        <dbReference type="Google" id="ProtNLM"/>
    </source>
</evidence>
<dbReference type="GO" id="GO:0008289">
    <property type="term" value="F:lipid binding"/>
    <property type="evidence" value="ECO:0007669"/>
    <property type="project" value="InterPro"/>
</dbReference>
<dbReference type="PANTHER" id="PTHR33076">
    <property type="entry name" value="NON-SPECIFIC LIPID-TRANSFER PROTEIN 2-RELATED"/>
    <property type="match status" value="1"/>
</dbReference>
<comment type="similarity">
    <text evidence="1">Belongs to the plant LTP family.</text>
</comment>
<evidence type="ECO:0000313" key="3">
    <source>
        <dbReference type="EMBL" id="PHT76676.1"/>
    </source>
</evidence>
<dbReference type="Gramene" id="PHT76676">
    <property type="protein sequence ID" value="PHT76676"/>
    <property type="gene ID" value="T459_20198"/>
</dbReference>
<dbReference type="InterPro" id="IPR000528">
    <property type="entry name" value="Plant_nsLTP"/>
</dbReference>
<proteinExistence type="inferred from homology"/>
<comment type="caution">
    <text evidence="3">The sequence shown here is derived from an EMBL/GenBank/DDBJ whole genome shotgun (WGS) entry which is preliminary data.</text>
</comment>